<dbReference type="Proteomes" id="UP000680865">
    <property type="component" value="Unassembled WGS sequence"/>
</dbReference>
<keyword evidence="3" id="KW-1185">Reference proteome</keyword>
<sequence>MDGGRMTTLDEALTRLRDTGPERNGWLSNHAPMAVEALAHHGHDAEVHRWIDGYRPLLEDAPRGIAPIAPDEWRDPLGDPVRTGDWITFFERELALTPWRDVLAVWWPRLLPGIAAGATHGVIRVGHAVRALLAEETPARIDELGRGLAYWAARWQPLVPAGRGRFRGRDPRAALDAVPRVPDQRFGIRNRLAQLAALEDWPDAAGSVPGTGSVEARLRAIVTAAILRYTLTGTGTRSCWCTPRRRPRLFCVPSRPCPSPCTRQAWRQPGQRQPQSPRPTPPSALPPSPPPRPRRTRCSKRPSTQATRTGSNSRTPPWRPGTSTPTPHC</sequence>
<feature type="compositionally biased region" description="Polar residues" evidence="1">
    <location>
        <begin position="305"/>
        <end position="329"/>
    </location>
</feature>
<feature type="compositionally biased region" description="Pro residues" evidence="1">
    <location>
        <begin position="276"/>
        <end position="291"/>
    </location>
</feature>
<evidence type="ECO:0000313" key="2">
    <source>
        <dbReference type="EMBL" id="GIM66371.1"/>
    </source>
</evidence>
<protein>
    <recommendedName>
        <fullName evidence="4">DUF4243 domain-containing protein</fullName>
    </recommendedName>
</protein>
<proteinExistence type="predicted"/>
<dbReference type="EMBL" id="BOQP01000001">
    <property type="protein sequence ID" value="GIM66371.1"/>
    <property type="molecule type" value="Genomic_DNA"/>
</dbReference>
<feature type="region of interest" description="Disordered" evidence="1">
    <location>
        <begin position="257"/>
        <end position="329"/>
    </location>
</feature>
<name>A0A919S7C2_9ACTN</name>
<gene>
    <name evidence="2" type="ORF">Aco04nite_01600</name>
</gene>
<evidence type="ECO:0008006" key="4">
    <source>
        <dbReference type="Google" id="ProtNLM"/>
    </source>
</evidence>
<comment type="caution">
    <text evidence="2">The sequence shown here is derived from an EMBL/GenBank/DDBJ whole genome shotgun (WGS) entry which is preliminary data.</text>
</comment>
<evidence type="ECO:0000256" key="1">
    <source>
        <dbReference type="SAM" id="MobiDB-lite"/>
    </source>
</evidence>
<reference evidence="2" key="1">
    <citation type="submission" date="2021-03" db="EMBL/GenBank/DDBJ databases">
        <title>Whole genome shotgun sequence of Actinoplanes consettensis NBRC 14913.</title>
        <authorList>
            <person name="Komaki H."/>
            <person name="Tamura T."/>
        </authorList>
    </citation>
    <scope>NUCLEOTIDE SEQUENCE</scope>
    <source>
        <strain evidence="2">NBRC 14913</strain>
    </source>
</reference>
<dbReference type="AlphaFoldDB" id="A0A919S7C2"/>
<organism evidence="2 3">
    <name type="scientific">Winogradskya consettensis</name>
    <dbReference type="NCBI Taxonomy" id="113560"/>
    <lineage>
        <taxon>Bacteria</taxon>
        <taxon>Bacillati</taxon>
        <taxon>Actinomycetota</taxon>
        <taxon>Actinomycetes</taxon>
        <taxon>Micromonosporales</taxon>
        <taxon>Micromonosporaceae</taxon>
        <taxon>Winogradskya</taxon>
    </lineage>
</organism>
<accession>A0A919S7C2</accession>
<evidence type="ECO:0000313" key="3">
    <source>
        <dbReference type="Proteomes" id="UP000680865"/>
    </source>
</evidence>